<dbReference type="eggNOG" id="ENOG502SP5N">
    <property type="taxonomic scope" value="Eukaryota"/>
</dbReference>
<dbReference type="InterPro" id="IPR052400">
    <property type="entry name" value="Zn2-C6_fungal_TF"/>
</dbReference>
<feature type="compositionally biased region" description="Low complexity" evidence="2">
    <location>
        <begin position="71"/>
        <end position="96"/>
    </location>
</feature>
<sequence length="610" mass="65225">MPPRRSHKKSRAGCRRCKSRKIKCDEARPRCSNCDKHGVNCDFEFPELASGLSPNGSRSPSGSKPGLTPVTRPASSRAASRLAARTSSSTASTATLGPPPPSPSCMSALTATTPSTPAGRILELRLLHHFTTVTFKTLSSSNEKVQTIWRDFVPRAAFAAASGSTATASNHLTDGILAIAALHLRTLAPHDRELISASHAYMASSLSEYNRLLKLGINPSNAVALFLNAALIAFQSAAARIFNKEEPAVSIADIDEAAAGLAGAGAGNPSISPSSTTANSTSSTTAAAGNPGAYGLPMSWFHAFQGVKTITAASWQWLRSSDIVLPIINAQPPLHLDIAAAHEGFFGHLLDGLDEELTGLSCTAGATGNDATWTPKSVFSFGRSPFTQSTSATGSEFDGSSSAGLDDGQGRSRVLESPPMSRLGELMNENLFGEDDDVAQRTRHAYQHAVAVLNWAHSSPYNGACLVFPATVSRHFVDLLGSRSYRAITILACFFAMLKTLDRVWWLQGMARREVLGIVSMFNSDAIPMDVERRWWPHVQWAVRVALYHDDNSPTDYVPPDVWGCSPCYDVPENGQTHRAPESFVSHIDMVSESINGGGASVEFNYPGLI</sequence>
<evidence type="ECO:0000259" key="3">
    <source>
        <dbReference type="PROSITE" id="PS50048"/>
    </source>
</evidence>
<dbReference type="PROSITE" id="PS50048">
    <property type="entry name" value="ZN2_CY6_FUNGAL_2"/>
    <property type="match status" value="1"/>
</dbReference>
<dbReference type="RefSeq" id="XP_014168945.1">
    <property type="nucleotide sequence ID" value="XM_014313470.1"/>
</dbReference>
<feature type="region of interest" description="Disordered" evidence="2">
    <location>
        <begin position="50"/>
        <end position="106"/>
    </location>
</feature>
<evidence type="ECO:0000256" key="2">
    <source>
        <dbReference type="SAM" id="MobiDB-lite"/>
    </source>
</evidence>
<dbReference type="CDD" id="cd00067">
    <property type="entry name" value="GAL4"/>
    <property type="match status" value="1"/>
</dbReference>
<feature type="compositionally biased region" description="Polar residues" evidence="2">
    <location>
        <begin position="390"/>
        <end position="403"/>
    </location>
</feature>
<dbReference type="InterPro" id="IPR001138">
    <property type="entry name" value="Zn2Cys6_DnaBD"/>
</dbReference>
<dbReference type="SMART" id="SM00066">
    <property type="entry name" value="GAL4"/>
    <property type="match status" value="1"/>
</dbReference>
<dbReference type="Pfam" id="PF00172">
    <property type="entry name" value="Zn_clus"/>
    <property type="match status" value="1"/>
</dbReference>
<dbReference type="STRING" id="655863.F0XSE7"/>
<evidence type="ECO:0000313" key="4">
    <source>
        <dbReference type="EMBL" id="EFW99462.1"/>
    </source>
</evidence>
<keyword evidence="5" id="KW-1185">Reference proteome</keyword>
<evidence type="ECO:0000256" key="1">
    <source>
        <dbReference type="ARBA" id="ARBA00023242"/>
    </source>
</evidence>
<dbReference type="HOGENOM" id="CLU_024934_6_2_1"/>
<dbReference type="OrthoDB" id="3031538at2759"/>
<feature type="domain" description="Zn(2)-C6 fungal-type" evidence="3">
    <location>
        <begin position="13"/>
        <end position="43"/>
    </location>
</feature>
<dbReference type="EMBL" id="GL629990">
    <property type="protein sequence ID" value="EFW99462.1"/>
    <property type="molecule type" value="Genomic_DNA"/>
</dbReference>
<protein>
    <submittedName>
        <fullName evidence="4">C6 zinc finger domain containing protein</fullName>
    </submittedName>
</protein>
<accession>F0XSE7</accession>
<dbReference type="PROSITE" id="PS00463">
    <property type="entry name" value="ZN2_CY6_FUNGAL_1"/>
    <property type="match status" value="1"/>
</dbReference>
<dbReference type="InParanoid" id="F0XSE7"/>
<dbReference type="GO" id="GO:0000981">
    <property type="term" value="F:DNA-binding transcription factor activity, RNA polymerase II-specific"/>
    <property type="evidence" value="ECO:0007669"/>
    <property type="project" value="InterPro"/>
</dbReference>
<dbReference type="GO" id="GO:0008270">
    <property type="term" value="F:zinc ion binding"/>
    <property type="evidence" value="ECO:0007669"/>
    <property type="project" value="InterPro"/>
</dbReference>
<feature type="region of interest" description="Disordered" evidence="2">
    <location>
        <begin position="390"/>
        <end position="418"/>
    </location>
</feature>
<dbReference type="PANTHER" id="PTHR47657">
    <property type="entry name" value="STEROL REGULATORY ELEMENT-BINDING PROTEIN ECM22"/>
    <property type="match status" value="1"/>
</dbReference>
<organism evidence="5">
    <name type="scientific">Grosmannia clavigera (strain kw1407 / UAMH 11150)</name>
    <name type="common">Blue stain fungus</name>
    <name type="synonym">Graphiocladiella clavigera</name>
    <dbReference type="NCBI Taxonomy" id="655863"/>
    <lineage>
        <taxon>Eukaryota</taxon>
        <taxon>Fungi</taxon>
        <taxon>Dikarya</taxon>
        <taxon>Ascomycota</taxon>
        <taxon>Pezizomycotina</taxon>
        <taxon>Sordariomycetes</taxon>
        <taxon>Sordariomycetidae</taxon>
        <taxon>Ophiostomatales</taxon>
        <taxon>Ophiostomataceae</taxon>
        <taxon>Leptographium</taxon>
    </lineage>
</organism>
<reference evidence="4 5" key="1">
    <citation type="journal article" date="2011" name="Proc. Natl. Acad. Sci. U.S.A.">
        <title>Genome and transcriptome analyses of the mountain pine beetle-fungal symbiont Grosmannia clavigera, a lodgepole pine pathogen.</title>
        <authorList>
            <person name="DiGuistini S."/>
            <person name="Wang Y."/>
            <person name="Liao N.Y."/>
            <person name="Taylor G."/>
            <person name="Tanguay P."/>
            <person name="Feau N."/>
            <person name="Henrissat B."/>
            <person name="Chan S.K."/>
            <person name="Hesse-Orce U."/>
            <person name="Alamouti S.M."/>
            <person name="Tsui C.K.M."/>
            <person name="Docking R.T."/>
            <person name="Levasseur A."/>
            <person name="Haridas S."/>
            <person name="Robertson G."/>
            <person name="Birol I."/>
            <person name="Holt R.A."/>
            <person name="Marra M.A."/>
            <person name="Hamelin R.C."/>
            <person name="Hirst M."/>
            <person name="Jones S.J.M."/>
            <person name="Bohlmann J."/>
            <person name="Breuil C."/>
        </authorList>
    </citation>
    <scope>NUCLEOTIDE SEQUENCE [LARGE SCALE GENOMIC DNA]</scope>
    <source>
        <strain evidence="5">kw1407 / UAMH 11150</strain>
    </source>
</reference>
<dbReference type="Gene3D" id="4.10.240.10">
    <property type="entry name" value="Zn(2)-C6 fungal-type DNA-binding domain"/>
    <property type="match status" value="1"/>
</dbReference>
<dbReference type="PANTHER" id="PTHR47657:SF14">
    <property type="entry name" value="ZN(2)-C6 FUNGAL-TYPE DOMAIN-CONTAINING PROTEIN"/>
    <property type="match status" value="1"/>
</dbReference>
<evidence type="ECO:0000313" key="5">
    <source>
        <dbReference type="Proteomes" id="UP000007796"/>
    </source>
</evidence>
<feature type="compositionally biased region" description="Polar residues" evidence="2">
    <location>
        <begin position="52"/>
        <end position="62"/>
    </location>
</feature>
<dbReference type="Proteomes" id="UP000007796">
    <property type="component" value="Unassembled WGS sequence"/>
</dbReference>
<name>F0XSE7_GROCL</name>
<gene>
    <name evidence="4" type="ORF">CMQ_7830</name>
</gene>
<dbReference type="InterPro" id="IPR036864">
    <property type="entry name" value="Zn2-C6_fun-type_DNA-bd_sf"/>
</dbReference>
<dbReference type="SUPFAM" id="SSF57701">
    <property type="entry name" value="Zn2/Cys6 DNA-binding domain"/>
    <property type="match status" value="1"/>
</dbReference>
<dbReference type="GeneID" id="25981418"/>
<dbReference type="AlphaFoldDB" id="F0XSE7"/>
<proteinExistence type="predicted"/>
<keyword evidence="1" id="KW-0539">Nucleus</keyword>